<dbReference type="Gene3D" id="2.40.170.20">
    <property type="entry name" value="TonB-dependent receptor, beta-barrel domain"/>
    <property type="match status" value="1"/>
</dbReference>
<evidence type="ECO:0000256" key="11">
    <source>
        <dbReference type="RuleBase" id="RU003357"/>
    </source>
</evidence>
<name>A0ABU0U600_9SPHI</name>
<proteinExistence type="inferred from homology"/>
<dbReference type="Pfam" id="PF00593">
    <property type="entry name" value="TonB_dep_Rec_b-barrel"/>
    <property type="match status" value="1"/>
</dbReference>
<evidence type="ECO:0000313" key="14">
    <source>
        <dbReference type="Proteomes" id="UP001244640"/>
    </source>
</evidence>
<keyword evidence="9 10" id="KW-0998">Cell outer membrane</keyword>
<keyword evidence="4" id="KW-0410">Iron transport</keyword>
<dbReference type="Pfam" id="PF07715">
    <property type="entry name" value="Plug"/>
    <property type="match status" value="1"/>
</dbReference>
<evidence type="ECO:0000259" key="12">
    <source>
        <dbReference type="SMART" id="SM00965"/>
    </source>
</evidence>
<keyword evidence="6" id="KW-0408">Iron</keyword>
<dbReference type="InterPro" id="IPR037066">
    <property type="entry name" value="Plug_dom_sf"/>
</dbReference>
<dbReference type="Proteomes" id="UP001244640">
    <property type="component" value="Unassembled WGS sequence"/>
</dbReference>
<evidence type="ECO:0000256" key="7">
    <source>
        <dbReference type="ARBA" id="ARBA00023077"/>
    </source>
</evidence>
<keyword evidence="7 11" id="KW-0798">TonB box</keyword>
<comment type="subcellular location">
    <subcellularLocation>
        <location evidence="1 10">Cell outer membrane</location>
        <topology evidence="1 10">Multi-pass membrane protein</topology>
    </subcellularLocation>
</comment>
<gene>
    <name evidence="13" type="ORF">QE382_002347</name>
</gene>
<evidence type="ECO:0000256" key="2">
    <source>
        <dbReference type="ARBA" id="ARBA00022448"/>
    </source>
</evidence>
<evidence type="ECO:0000256" key="3">
    <source>
        <dbReference type="ARBA" id="ARBA00022452"/>
    </source>
</evidence>
<dbReference type="NCBIfam" id="TIGR04056">
    <property type="entry name" value="OMP_RagA_SusC"/>
    <property type="match status" value="1"/>
</dbReference>
<dbReference type="Gene3D" id="2.170.130.10">
    <property type="entry name" value="TonB-dependent receptor, plug domain"/>
    <property type="match status" value="1"/>
</dbReference>
<evidence type="ECO:0000256" key="6">
    <source>
        <dbReference type="ARBA" id="ARBA00023004"/>
    </source>
</evidence>
<dbReference type="Gene3D" id="2.60.40.1120">
    <property type="entry name" value="Carboxypeptidase-like, regulatory domain"/>
    <property type="match status" value="1"/>
</dbReference>
<comment type="similarity">
    <text evidence="10 11">Belongs to the TonB-dependent receptor family.</text>
</comment>
<keyword evidence="2 10" id="KW-0813">Transport</keyword>
<keyword evidence="14" id="KW-1185">Reference proteome</keyword>
<dbReference type="EMBL" id="JAUTBA010000001">
    <property type="protein sequence ID" value="MDQ1150363.1"/>
    <property type="molecule type" value="Genomic_DNA"/>
</dbReference>
<comment type="caution">
    <text evidence="13">The sequence shown here is derived from an EMBL/GenBank/DDBJ whole genome shotgun (WGS) entry which is preliminary data.</text>
</comment>
<dbReference type="InterPro" id="IPR036942">
    <property type="entry name" value="Beta-barrel_TonB_sf"/>
</dbReference>
<evidence type="ECO:0000256" key="10">
    <source>
        <dbReference type="PROSITE-ProRule" id="PRU01360"/>
    </source>
</evidence>
<organism evidence="13 14">
    <name type="scientific">Sphingobacterium zeae</name>
    <dbReference type="NCBI Taxonomy" id="1776859"/>
    <lineage>
        <taxon>Bacteria</taxon>
        <taxon>Pseudomonadati</taxon>
        <taxon>Bacteroidota</taxon>
        <taxon>Sphingobacteriia</taxon>
        <taxon>Sphingobacteriales</taxon>
        <taxon>Sphingobacteriaceae</taxon>
        <taxon>Sphingobacterium</taxon>
    </lineage>
</organism>
<dbReference type="Pfam" id="PF13715">
    <property type="entry name" value="CarbopepD_reg_2"/>
    <property type="match status" value="1"/>
</dbReference>
<dbReference type="InterPro" id="IPR023997">
    <property type="entry name" value="TonB-dep_OMP_SusC/RagA_CS"/>
</dbReference>
<dbReference type="InterPro" id="IPR011662">
    <property type="entry name" value="Secretin/TonB_short_N"/>
</dbReference>
<sequence>MVWGHHQHRDPISDDIEKTIKLSNHYKIMNYFLFHKGKGSCVLPRRYDQLAIPYTFSKILTRTLFIFILLMGGLCASQAQTVSLNLKNASFVEATETISKQTRYDFSYNDQILKKAKPVTLKVVNEPLNNVLKKLFAQQPLSYEIKDRMIIIFEKSPTVPTRGGSVLSVTPVNGRVTNESGNPLIGATIKVKNEAFSTRTDKFGNFVIPAQYVDAILEIHHLGYAKLEVNAQRARTVTLQMTAAKLSEVNVVVNTGYQKIDKRHLTSAVTTLKMDDILTPGINTIDKLLEGRVPGLVFMQNSGQVGAAPKLRIRGTSTILGNREPLWVLDGIVLTDPVNVDPQQINDLDFVNLLGNAIAGLNPEDIEQIDVLKDASATALYGAKAGNGVIVITTKKGKPGKPTVTYSTTGTYTRRPRYSDRNMYMMNSQERMDVSKEMIDRGMHYNNVTEWAGYEKALQDYYKGKIDYAEFKRQSDYYANVNTDWLGLLTKDSYSHNHTLSLSGGAQDVRYYSSIGYQDERGVIKGEVGKRYSAMMNITADYKKFMAQLSFNGNYSKRDYSPTDLGVMNYAYNTSRTVPAYNPDGSLFFYPRTDNSQVYNYNILKEQENSGDETNLMAANIKALLKYKILRGLDVEGTFAYGISNNTRELYYTKDTYYIHKLRADRSFRNDLSPVGGELQRGESRNNNYTARLQANYVTSLGAEKKHLLSATSGIEIKSNEYNEFNITRRGYFKEMGGYFDIVPTSYTAYYQQWMSTKPALGYYGRQLTNELAWYGTAGYSWNDRYIFNVHVRGEQSNLFGRRSNNKFMPIWALSGRWNMKEDLLSKVEWVNDLAMKASWGWQGNMLPGQSAYMIIRQSLNTDPYYNSTFSNIVNYPNPDLKWERTSSSNVGVDFSLFGNKVKGTLSYFYKKTKDAFLNKTVSEINGLESYVINSGTLENKGVEVALSITAIDNAGLDKSRRGFVWRFDPQLGQVLNKVLNRAINNRNNVLIDNLTYNNFLNGSVQLAGKPINTFYSYKFKGLSAVDGSPIFYGTEAEQAAAYEEKYSQMEKEDVYLEVMDESGRREPFIQGGLSNYFGWRNFGFSFNLTYSLGNKIRLMKIASGYASTNVYPQQNMRKEFVRRWRQPGDEAYTDIPGLQVSNSINMSWWQLYPATEYDLGGSAYEMYDNSDVRLVSADHLKLQSASLRYNFAEKMTKKLGLSAAYVSITGTNLFMLSSKKLKGQDPTQSGSTPNINLSVRPTFSGSLNVSF</sequence>
<keyword evidence="8 10" id="KW-0472">Membrane</keyword>
<evidence type="ECO:0000256" key="9">
    <source>
        <dbReference type="ARBA" id="ARBA00023237"/>
    </source>
</evidence>
<dbReference type="InterPro" id="IPR008969">
    <property type="entry name" value="CarboxyPept-like_regulatory"/>
</dbReference>
<protein>
    <submittedName>
        <fullName evidence="13">TonB-linked SusC/RagA family outer membrane protein</fullName>
    </submittedName>
</protein>
<dbReference type="SUPFAM" id="SSF56935">
    <property type="entry name" value="Porins"/>
    <property type="match status" value="1"/>
</dbReference>
<dbReference type="PROSITE" id="PS52016">
    <property type="entry name" value="TONB_DEPENDENT_REC_3"/>
    <property type="match status" value="1"/>
</dbReference>
<dbReference type="NCBIfam" id="TIGR04057">
    <property type="entry name" value="SusC_RagA_signa"/>
    <property type="match status" value="1"/>
</dbReference>
<evidence type="ECO:0000256" key="8">
    <source>
        <dbReference type="ARBA" id="ARBA00023136"/>
    </source>
</evidence>
<evidence type="ECO:0000256" key="4">
    <source>
        <dbReference type="ARBA" id="ARBA00022496"/>
    </source>
</evidence>
<keyword evidence="3 10" id="KW-1134">Transmembrane beta strand</keyword>
<dbReference type="InterPro" id="IPR039426">
    <property type="entry name" value="TonB-dep_rcpt-like"/>
</dbReference>
<keyword evidence="5 10" id="KW-0812">Transmembrane</keyword>
<reference evidence="13 14" key="1">
    <citation type="submission" date="2023-07" db="EMBL/GenBank/DDBJ databases">
        <title>Functional and genomic diversity of the sorghum phyllosphere microbiome.</title>
        <authorList>
            <person name="Shade A."/>
        </authorList>
    </citation>
    <scope>NUCLEOTIDE SEQUENCE [LARGE SCALE GENOMIC DNA]</scope>
    <source>
        <strain evidence="13 14">SORGH_AS_0892</strain>
    </source>
</reference>
<accession>A0ABU0U600</accession>
<dbReference type="SMART" id="SM00965">
    <property type="entry name" value="STN"/>
    <property type="match status" value="1"/>
</dbReference>
<evidence type="ECO:0000313" key="13">
    <source>
        <dbReference type="EMBL" id="MDQ1150363.1"/>
    </source>
</evidence>
<dbReference type="SUPFAM" id="SSF49464">
    <property type="entry name" value="Carboxypeptidase regulatory domain-like"/>
    <property type="match status" value="1"/>
</dbReference>
<dbReference type="InterPro" id="IPR000531">
    <property type="entry name" value="Beta-barrel_TonB"/>
</dbReference>
<dbReference type="Pfam" id="PF07660">
    <property type="entry name" value="STN"/>
    <property type="match status" value="1"/>
</dbReference>
<keyword evidence="4" id="KW-0406">Ion transport</keyword>
<dbReference type="InterPro" id="IPR012910">
    <property type="entry name" value="Plug_dom"/>
</dbReference>
<evidence type="ECO:0000256" key="1">
    <source>
        <dbReference type="ARBA" id="ARBA00004571"/>
    </source>
</evidence>
<dbReference type="Gene3D" id="3.55.50.30">
    <property type="match status" value="1"/>
</dbReference>
<feature type="domain" description="Secretin/TonB short N-terminal" evidence="12">
    <location>
        <begin position="104"/>
        <end position="155"/>
    </location>
</feature>
<evidence type="ECO:0000256" key="5">
    <source>
        <dbReference type="ARBA" id="ARBA00022692"/>
    </source>
</evidence>
<dbReference type="InterPro" id="IPR023996">
    <property type="entry name" value="TonB-dep_OMP_SusC/RagA"/>
</dbReference>